<organism evidence="1 2">
    <name type="scientific">Dryococelus australis</name>
    <dbReference type="NCBI Taxonomy" id="614101"/>
    <lineage>
        <taxon>Eukaryota</taxon>
        <taxon>Metazoa</taxon>
        <taxon>Ecdysozoa</taxon>
        <taxon>Arthropoda</taxon>
        <taxon>Hexapoda</taxon>
        <taxon>Insecta</taxon>
        <taxon>Pterygota</taxon>
        <taxon>Neoptera</taxon>
        <taxon>Polyneoptera</taxon>
        <taxon>Phasmatodea</taxon>
        <taxon>Verophasmatodea</taxon>
        <taxon>Anareolatae</taxon>
        <taxon>Phasmatidae</taxon>
        <taxon>Eurycanthinae</taxon>
        <taxon>Dryococelus</taxon>
    </lineage>
</organism>
<name>A0ABQ9IAS2_9NEOP</name>
<sequence>MVGLLQNDLNTDCGTIVFDAHASESCVPSSETNDNDVPQKKKTSLSAAVKVYVSGPLVRQIMKRCKCCKTCYYELSTGNENEHFIITASTLSPKALCHRDTKFSKAFVQIGSHSCQNTTLGNSLFFLAVKVMTYTWCKSVNRILVGKDVHLSQMKAHRFNGDFVKQLAYTRYLKYRWKE</sequence>
<dbReference type="EMBL" id="JARBHB010000002">
    <property type="protein sequence ID" value="KAJ8893742.1"/>
    <property type="molecule type" value="Genomic_DNA"/>
</dbReference>
<proteinExistence type="predicted"/>
<comment type="caution">
    <text evidence="1">The sequence shown here is derived from an EMBL/GenBank/DDBJ whole genome shotgun (WGS) entry which is preliminary data.</text>
</comment>
<gene>
    <name evidence="1" type="ORF">PR048_006342</name>
</gene>
<reference evidence="1 2" key="1">
    <citation type="submission" date="2023-02" db="EMBL/GenBank/DDBJ databases">
        <title>LHISI_Scaffold_Assembly.</title>
        <authorList>
            <person name="Stuart O.P."/>
            <person name="Cleave R."/>
            <person name="Magrath M.J.L."/>
            <person name="Mikheyev A.S."/>
        </authorList>
    </citation>
    <scope>NUCLEOTIDE SEQUENCE [LARGE SCALE GENOMIC DNA]</scope>
    <source>
        <strain evidence="1">Daus_M_001</strain>
        <tissue evidence="1">Leg muscle</tissue>
    </source>
</reference>
<accession>A0ABQ9IAS2</accession>
<dbReference type="Proteomes" id="UP001159363">
    <property type="component" value="Chromosome 2"/>
</dbReference>
<evidence type="ECO:0000313" key="1">
    <source>
        <dbReference type="EMBL" id="KAJ8893742.1"/>
    </source>
</evidence>
<protein>
    <submittedName>
        <fullName evidence="1">Uncharacterized protein</fullName>
    </submittedName>
</protein>
<keyword evidence="2" id="KW-1185">Reference proteome</keyword>
<evidence type="ECO:0000313" key="2">
    <source>
        <dbReference type="Proteomes" id="UP001159363"/>
    </source>
</evidence>